<dbReference type="EMBL" id="JASAOG010000025">
    <property type="protein sequence ID" value="KAK0062344.1"/>
    <property type="molecule type" value="Genomic_DNA"/>
</dbReference>
<keyword evidence="2" id="KW-0472">Membrane</keyword>
<dbReference type="AlphaFoldDB" id="A0AAD8FGJ4"/>
<proteinExistence type="predicted"/>
<reference evidence="3" key="1">
    <citation type="journal article" date="2023" name="PLoS Negl. Trop. Dis.">
        <title>A genome sequence for Biomphalaria pfeifferi, the major vector snail for the human-infecting parasite Schistosoma mansoni.</title>
        <authorList>
            <person name="Bu L."/>
            <person name="Lu L."/>
            <person name="Laidemitt M.R."/>
            <person name="Zhang S.M."/>
            <person name="Mutuku M."/>
            <person name="Mkoji G."/>
            <person name="Steinauer M."/>
            <person name="Loker E.S."/>
        </authorList>
    </citation>
    <scope>NUCLEOTIDE SEQUENCE</scope>
    <source>
        <strain evidence="3">KasaAsao</strain>
    </source>
</reference>
<feature type="compositionally biased region" description="Polar residues" evidence="1">
    <location>
        <begin position="111"/>
        <end position="124"/>
    </location>
</feature>
<accession>A0AAD8FGJ4</accession>
<comment type="caution">
    <text evidence="3">The sequence shown here is derived from an EMBL/GenBank/DDBJ whole genome shotgun (WGS) entry which is preliminary data.</text>
</comment>
<keyword evidence="4" id="KW-1185">Reference proteome</keyword>
<sequence length="124" mass="13847">MENMTSISLLDEPYNDLNAFVWPPKPAPMVGNIRKGPMRLILLSFPTYSLRASMVLLIVLATLVIYHVFIHVAKLILEVRKMALELNQPLGRPKNPETGHAAGKDEHAHQTGESNMQLLQPPSI</sequence>
<keyword evidence="2" id="KW-0812">Transmembrane</keyword>
<evidence type="ECO:0000313" key="4">
    <source>
        <dbReference type="Proteomes" id="UP001233172"/>
    </source>
</evidence>
<feature type="transmembrane region" description="Helical" evidence="2">
    <location>
        <begin position="48"/>
        <end position="72"/>
    </location>
</feature>
<reference evidence="3" key="2">
    <citation type="submission" date="2023-04" db="EMBL/GenBank/DDBJ databases">
        <authorList>
            <person name="Bu L."/>
            <person name="Lu L."/>
            <person name="Laidemitt M.R."/>
            <person name="Zhang S.M."/>
            <person name="Mutuku M."/>
            <person name="Mkoji G."/>
            <person name="Steinauer M."/>
            <person name="Loker E.S."/>
        </authorList>
    </citation>
    <scope>NUCLEOTIDE SEQUENCE</scope>
    <source>
        <strain evidence="3">KasaAsao</strain>
        <tissue evidence="3">Whole Snail</tissue>
    </source>
</reference>
<organism evidence="3 4">
    <name type="scientific">Biomphalaria pfeifferi</name>
    <name type="common">Bloodfluke planorb</name>
    <name type="synonym">Freshwater snail</name>
    <dbReference type="NCBI Taxonomy" id="112525"/>
    <lineage>
        <taxon>Eukaryota</taxon>
        <taxon>Metazoa</taxon>
        <taxon>Spiralia</taxon>
        <taxon>Lophotrochozoa</taxon>
        <taxon>Mollusca</taxon>
        <taxon>Gastropoda</taxon>
        <taxon>Heterobranchia</taxon>
        <taxon>Euthyneura</taxon>
        <taxon>Panpulmonata</taxon>
        <taxon>Hygrophila</taxon>
        <taxon>Lymnaeoidea</taxon>
        <taxon>Planorbidae</taxon>
        <taxon>Biomphalaria</taxon>
    </lineage>
</organism>
<protein>
    <submittedName>
        <fullName evidence="3">Uncharacterized protein</fullName>
    </submittedName>
</protein>
<feature type="region of interest" description="Disordered" evidence="1">
    <location>
        <begin position="89"/>
        <end position="124"/>
    </location>
</feature>
<gene>
    <name evidence="3" type="ORF">Bpfe_008015</name>
</gene>
<feature type="compositionally biased region" description="Basic and acidic residues" evidence="1">
    <location>
        <begin position="94"/>
        <end position="110"/>
    </location>
</feature>
<dbReference type="Proteomes" id="UP001233172">
    <property type="component" value="Unassembled WGS sequence"/>
</dbReference>
<evidence type="ECO:0000256" key="2">
    <source>
        <dbReference type="SAM" id="Phobius"/>
    </source>
</evidence>
<name>A0AAD8FGJ4_BIOPF</name>
<keyword evidence="2" id="KW-1133">Transmembrane helix</keyword>
<evidence type="ECO:0000256" key="1">
    <source>
        <dbReference type="SAM" id="MobiDB-lite"/>
    </source>
</evidence>
<evidence type="ECO:0000313" key="3">
    <source>
        <dbReference type="EMBL" id="KAK0062344.1"/>
    </source>
</evidence>